<evidence type="ECO:0000313" key="12">
    <source>
        <dbReference type="Proteomes" id="UP001283341"/>
    </source>
</evidence>
<dbReference type="GO" id="GO:0008270">
    <property type="term" value="F:zinc ion binding"/>
    <property type="evidence" value="ECO:0007669"/>
    <property type="project" value="InterPro"/>
</dbReference>
<evidence type="ECO:0000256" key="4">
    <source>
        <dbReference type="ARBA" id="ARBA00023125"/>
    </source>
</evidence>
<dbReference type="Pfam" id="PF00172">
    <property type="entry name" value="Zn_clus"/>
    <property type="match status" value="1"/>
</dbReference>
<comment type="similarity">
    <text evidence="8">Belongs to the xlnR/xlr1 family.</text>
</comment>
<dbReference type="Proteomes" id="UP001283341">
    <property type="component" value="Unassembled WGS sequence"/>
</dbReference>
<evidence type="ECO:0000256" key="3">
    <source>
        <dbReference type="ARBA" id="ARBA00023015"/>
    </source>
</evidence>
<dbReference type="InterPro" id="IPR036864">
    <property type="entry name" value="Zn2-C6_fun-type_DNA-bd_sf"/>
</dbReference>
<evidence type="ECO:0000256" key="1">
    <source>
        <dbReference type="ARBA" id="ARBA00022723"/>
    </source>
</evidence>
<feature type="domain" description="Zn(2)-C6 fungal-type" evidence="10">
    <location>
        <begin position="66"/>
        <end position="95"/>
    </location>
</feature>
<accession>A0AAE0HWG7</accession>
<dbReference type="PROSITE" id="PS00463">
    <property type="entry name" value="ZN2_CY6_FUNGAL_1"/>
    <property type="match status" value="1"/>
</dbReference>
<keyword evidence="7" id="KW-0539">Nucleus</keyword>
<evidence type="ECO:0000256" key="7">
    <source>
        <dbReference type="ARBA" id="ARBA00023242"/>
    </source>
</evidence>
<gene>
    <name evidence="11" type="ORF">B0H66DRAFT_567850</name>
</gene>
<dbReference type="GO" id="GO:0006351">
    <property type="term" value="P:DNA-templated transcription"/>
    <property type="evidence" value="ECO:0007669"/>
    <property type="project" value="InterPro"/>
</dbReference>
<dbReference type="SMART" id="SM00066">
    <property type="entry name" value="GAL4"/>
    <property type="match status" value="1"/>
</dbReference>
<feature type="compositionally biased region" description="Pro residues" evidence="9">
    <location>
        <begin position="18"/>
        <end position="27"/>
    </location>
</feature>
<dbReference type="SUPFAM" id="SSF57701">
    <property type="entry name" value="Zn2/Cys6 DNA-binding domain"/>
    <property type="match status" value="1"/>
</dbReference>
<protein>
    <recommendedName>
        <fullName evidence="10">Zn(2)-C6 fungal-type domain-containing protein</fullName>
    </recommendedName>
</protein>
<evidence type="ECO:0000313" key="11">
    <source>
        <dbReference type="EMBL" id="KAK3314158.1"/>
    </source>
</evidence>
<dbReference type="GO" id="GO:0000981">
    <property type="term" value="F:DNA-binding transcription factor activity, RNA polymerase II-specific"/>
    <property type="evidence" value="ECO:0007669"/>
    <property type="project" value="InterPro"/>
</dbReference>
<keyword evidence="3" id="KW-0805">Transcription regulation</keyword>
<evidence type="ECO:0000256" key="8">
    <source>
        <dbReference type="ARBA" id="ARBA00037990"/>
    </source>
</evidence>
<dbReference type="CDD" id="cd00067">
    <property type="entry name" value="GAL4"/>
    <property type="match status" value="1"/>
</dbReference>
<dbReference type="InterPro" id="IPR001138">
    <property type="entry name" value="Zn2Cys6_DnaBD"/>
</dbReference>
<dbReference type="PANTHER" id="PTHR47663">
    <property type="entry name" value="XYLANOLYTIC TRANSCRIPTIONAL ACTIVATOR XLNR-RELATED"/>
    <property type="match status" value="1"/>
</dbReference>
<evidence type="ECO:0000256" key="9">
    <source>
        <dbReference type="SAM" id="MobiDB-lite"/>
    </source>
</evidence>
<dbReference type="GO" id="GO:0003677">
    <property type="term" value="F:DNA binding"/>
    <property type="evidence" value="ECO:0007669"/>
    <property type="project" value="UniProtKB-KW"/>
</dbReference>
<keyword evidence="6" id="KW-0804">Transcription</keyword>
<keyword evidence="1" id="KW-0479">Metal-binding</keyword>
<keyword evidence="4" id="KW-0238">DNA-binding</keyword>
<feature type="region of interest" description="Disordered" evidence="9">
    <location>
        <begin position="101"/>
        <end position="130"/>
    </location>
</feature>
<comment type="caution">
    <text evidence="11">The sequence shown here is derived from an EMBL/GenBank/DDBJ whole genome shotgun (WGS) entry which is preliminary data.</text>
</comment>
<keyword evidence="2" id="KW-0862">Zinc</keyword>
<dbReference type="Gene3D" id="4.10.240.10">
    <property type="entry name" value="Zn(2)-C6 fungal-type DNA-binding domain"/>
    <property type="match status" value="1"/>
</dbReference>
<dbReference type="PANTHER" id="PTHR47663:SF1">
    <property type="entry name" value="XYLANOLYTIC TRANSCRIPTIONAL ACTIVATOR XLNR-RELATED"/>
    <property type="match status" value="1"/>
</dbReference>
<keyword evidence="5" id="KW-0010">Activator</keyword>
<evidence type="ECO:0000256" key="6">
    <source>
        <dbReference type="ARBA" id="ARBA00023163"/>
    </source>
</evidence>
<reference evidence="11" key="1">
    <citation type="journal article" date="2023" name="Mol. Phylogenet. Evol.">
        <title>Genome-scale phylogeny and comparative genomics of the fungal order Sordariales.</title>
        <authorList>
            <person name="Hensen N."/>
            <person name="Bonometti L."/>
            <person name="Westerberg I."/>
            <person name="Brannstrom I.O."/>
            <person name="Guillou S."/>
            <person name="Cros-Aarteil S."/>
            <person name="Calhoun S."/>
            <person name="Haridas S."/>
            <person name="Kuo A."/>
            <person name="Mondo S."/>
            <person name="Pangilinan J."/>
            <person name="Riley R."/>
            <person name="LaButti K."/>
            <person name="Andreopoulos B."/>
            <person name="Lipzen A."/>
            <person name="Chen C."/>
            <person name="Yan M."/>
            <person name="Daum C."/>
            <person name="Ng V."/>
            <person name="Clum A."/>
            <person name="Steindorff A."/>
            <person name="Ohm R.A."/>
            <person name="Martin F."/>
            <person name="Silar P."/>
            <person name="Natvig D.O."/>
            <person name="Lalanne C."/>
            <person name="Gautier V."/>
            <person name="Ament-Velasquez S.L."/>
            <person name="Kruys A."/>
            <person name="Hutchinson M.I."/>
            <person name="Powell A.J."/>
            <person name="Barry K."/>
            <person name="Miller A.N."/>
            <person name="Grigoriev I.V."/>
            <person name="Debuchy R."/>
            <person name="Gladieux P."/>
            <person name="Hiltunen Thoren M."/>
            <person name="Johannesson H."/>
        </authorList>
    </citation>
    <scope>NUCLEOTIDE SEQUENCE</scope>
    <source>
        <strain evidence="11">CBS 118394</strain>
    </source>
</reference>
<reference evidence="11" key="2">
    <citation type="submission" date="2023-06" db="EMBL/GenBank/DDBJ databases">
        <authorList>
            <consortium name="Lawrence Berkeley National Laboratory"/>
            <person name="Haridas S."/>
            <person name="Hensen N."/>
            <person name="Bonometti L."/>
            <person name="Westerberg I."/>
            <person name="Brannstrom I.O."/>
            <person name="Guillou S."/>
            <person name="Cros-Aarteil S."/>
            <person name="Calhoun S."/>
            <person name="Kuo A."/>
            <person name="Mondo S."/>
            <person name="Pangilinan J."/>
            <person name="Riley R."/>
            <person name="Labutti K."/>
            <person name="Andreopoulos B."/>
            <person name="Lipzen A."/>
            <person name="Chen C."/>
            <person name="Yanf M."/>
            <person name="Daum C."/>
            <person name="Ng V."/>
            <person name="Clum A."/>
            <person name="Steindorff A."/>
            <person name="Ohm R."/>
            <person name="Martin F."/>
            <person name="Silar P."/>
            <person name="Natvig D."/>
            <person name="Lalanne C."/>
            <person name="Gautier V."/>
            <person name="Ament-Velasquez S.L."/>
            <person name="Kruys A."/>
            <person name="Hutchinson M.I."/>
            <person name="Powell A.J."/>
            <person name="Barry K."/>
            <person name="Miller A.N."/>
            <person name="Grigoriev I.V."/>
            <person name="Debuchy R."/>
            <person name="Gladieux P."/>
            <person name="Thoren M.H."/>
            <person name="Johannesson H."/>
        </authorList>
    </citation>
    <scope>NUCLEOTIDE SEQUENCE</scope>
    <source>
        <strain evidence="11">CBS 118394</strain>
    </source>
</reference>
<name>A0AAE0HWG7_9PEZI</name>
<evidence type="ECO:0000256" key="2">
    <source>
        <dbReference type="ARBA" id="ARBA00022833"/>
    </source>
</evidence>
<organism evidence="11 12">
    <name type="scientific">Apodospora peruviana</name>
    <dbReference type="NCBI Taxonomy" id="516989"/>
    <lineage>
        <taxon>Eukaryota</taxon>
        <taxon>Fungi</taxon>
        <taxon>Dikarya</taxon>
        <taxon>Ascomycota</taxon>
        <taxon>Pezizomycotina</taxon>
        <taxon>Sordariomycetes</taxon>
        <taxon>Sordariomycetidae</taxon>
        <taxon>Sordariales</taxon>
        <taxon>Lasiosphaeriaceae</taxon>
        <taxon>Apodospora</taxon>
    </lineage>
</organism>
<dbReference type="InterPro" id="IPR051439">
    <property type="entry name" value="XlnR/Xlr1"/>
</dbReference>
<keyword evidence="12" id="KW-1185">Reference proteome</keyword>
<dbReference type="InterPro" id="IPR007219">
    <property type="entry name" value="XnlR_reg_dom"/>
</dbReference>
<proteinExistence type="inferred from homology"/>
<evidence type="ECO:0000256" key="5">
    <source>
        <dbReference type="ARBA" id="ARBA00023159"/>
    </source>
</evidence>
<sequence length="718" mass="78679">MAAHHGLQALQAAVANPTPTPGPPPLQSPVTPVYTTPGEPSYQLSPNGTPIAATPPNPKVTRLRRACDMCSQRKVKCNETQPCRPCLDLGVDCTFNRTMRRRGPPNKHAEAAKAAKRPRLEPALSDPGPQHAAETLISISGTQDTQAILDAESIAPLPVLQLLVDDFFTYIHPLTPFPHEPTFRNSFANREDRTSHEFLALLASMIGSLVASFPRTARQHLKTQQNGMSMYPRAITLIERCRTIALQARGPLFPAKDEVTVYDAATSYFLGLAAGYTMQWKICKRFMTETMSFIREMGYHKPRDMGSGLFGVTYRGASFDHVKDQLGKRIFWVMFLGIRSMVQLGAPQGDVVLPPPTPTEPYPDLPVEVDDQYIVPQQILVQPAGIVSKLAGFNQAIKIYMTMNGLVSVELSYGISTLPFDDQKSMLNECLQAVKEVMIGLPAELTLDLTLPPTSDAAAAPLGPLGDKTEDFVNDWYSNYSSSSSSYLMHDHASAVSDRRRLIQYEIQKANIYASMLATRSYYVERYLNLRDAHREHVRAQAAQAYAAENLNSINGGGGADGSKSVAAAALQAVNAEVRDAIDIGMSQERELIVQNLLTVLGAISQRNMEPNGGSLINKIRQVASTLVNDAPERKGPFAMKAEEPLSRFLDILIRLEKSGQGQGSSAVYGGGVPGLGQGNGQHMQDESVEEEAALRNWADLKDHQLRFFQNGGFMNQL</sequence>
<evidence type="ECO:0000259" key="10">
    <source>
        <dbReference type="PROSITE" id="PS50048"/>
    </source>
</evidence>
<dbReference type="EMBL" id="JAUEDM010000007">
    <property type="protein sequence ID" value="KAK3314158.1"/>
    <property type="molecule type" value="Genomic_DNA"/>
</dbReference>
<feature type="region of interest" description="Disordered" evidence="9">
    <location>
        <begin position="14"/>
        <end position="59"/>
    </location>
</feature>
<dbReference type="CDD" id="cd12148">
    <property type="entry name" value="fungal_TF_MHR"/>
    <property type="match status" value="1"/>
</dbReference>
<dbReference type="AlphaFoldDB" id="A0AAE0HWG7"/>
<dbReference type="PROSITE" id="PS50048">
    <property type="entry name" value="ZN2_CY6_FUNGAL_2"/>
    <property type="match status" value="1"/>
</dbReference>
<dbReference type="Pfam" id="PF04082">
    <property type="entry name" value="Fungal_trans"/>
    <property type="match status" value="1"/>
</dbReference>